<accession>A0A9D9NBF2</accession>
<dbReference type="AlphaFoldDB" id="A0A9D9NBF2"/>
<keyword evidence="1" id="KW-0812">Transmembrane</keyword>
<name>A0A9D9NBF2_9BACT</name>
<evidence type="ECO:0000313" key="3">
    <source>
        <dbReference type="Proteomes" id="UP000823660"/>
    </source>
</evidence>
<dbReference type="EMBL" id="JADIMH010000032">
    <property type="protein sequence ID" value="MBO8467281.1"/>
    <property type="molecule type" value="Genomic_DNA"/>
</dbReference>
<sequence>MFYLILTMLAGVVVGLMLRKVKALAHIGKAISVTIYVMLFFLGVKIGSDKNILANLSTLGLQAFLLAFAGAMGSVLFSTILYRLMFRKEEKNESRTEEMP</sequence>
<feature type="transmembrane region" description="Helical" evidence="1">
    <location>
        <begin position="64"/>
        <end position="85"/>
    </location>
</feature>
<reference evidence="2" key="1">
    <citation type="submission" date="2020-10" db="EMBL/GenBank/DDBJ databases">
        <authorList>
            <person name="Gilroy R."/>
        </authorList>
    </citation>
    <scope>NUCLEOTIDE SEQUENCE</scope>
    <source>
        <strain evidence="2">B1-15692</strain>
    </source>
</reference>
<protein>
    <submittedName>
        <fullName evidence="2">LysO family transporter</fullName>
    </submittedName>
</protein>
<gene>
    <name evidence="2" type="ORF">IAB99_05920</name>
</gene>
<evidence type="ECO:0000313" key="2">
    <source>
        <dbReference type="EMBL" id="MBO8467281.1"/>
    </source>
</evidence>
<keyword evidence="1" id="KW-0472">Membrane</keyword>
<organism evidence="2 3">
    <name type="scientific">Candidatus Cryptobacteroides faecipullorum</name>
    <dbReference type="NCBI Taxonomy" id="2840764"/>
    <lineage>
        <taxon>Bacteria</taxon>
        <taxon>Pseudomonadati</taxon>
        <taxon>Bacteroidota</taxon>
        <taxon>Bacteroidia</taxon>
        <taxon>Bacteroidales</taxon>
        <taxon>Candidatus Cryptobacteroides</taxon>
    </lineage>
</organism>
<comment type="caution">
    <text evidence="2">The sequence shown here is derived from an EMBL/GenBank/DDBJ whole genome shotgun (WGS) entry which is preliminary data.</text>
</comment>
<proteinExistence type="predicted"/>
<dbReference type="InterPro" id="IPR005642">
    <property type="entry name" value="LysO"/>
</dbReference>
<dbReference type="GO" id="GO:0015661">
    <property type="term" value="F:L-lysine efflux transmembrane transporter activity"/>
    <property type="evidence" value="ECO:0007669"/>
    <property type="project" value="InterPro"/>
</dbReference>
<feature type="transmembrane region" description="Helical" evidence="1">
    <location>
        <begin position="23"/>
        <end position="44"/>
    </location>
</feature>
<dbReference type="Pfam" id="PF03956">
    <property type="entry name" value="Lys_export"/>
    <property type="match status" value="1"/>
</dbReference>
<keyword evidence="1" id="KW-1133">Transmembrane helix</keyword>
<reference evidence="2" key="2">
    <citation type="journal article" date="2021" name="PeerJ">
        <title>Extensive microbial diversity within the chicken gut microbiome revealed by metagenomics and culture.</title>
        <authorList>
            <person name="Gilroy R."/>
            <person name="Ravi A."/>
            <person name="Getino M."/>
            <person name="Pursley I."/>
            <person name="Horton D.L."/>
            <person name="Alikhan N.F."/>
            <person name="Baker D."/>
            <person name="Gharbi K."/>
            <person name="Hall N."/>
            <person name="Watson M."/>
            <person name="Adriaenssens E.M."/>
            <person name="Foster-Nyarko E."/>
            <person name="Jarju S."/>
            <person name="Secka A."/>
            <person name="Antonio M."/>
            <person name="Oren A."/>
            <person name="Chaudhuri R.R."/>
            <person name="La Ragione R."/>
            <person name="Hildebrand F."/>
            <person name="Pallen M.J."/>
        </authorList>
    </citation>
    <scope>NUCLEOTIDE SEQUENCE</scope>
    <source>
        <strain evidence="2">B1-15692</strain>
    </source>
</reference>
<dbReference type="Proteomes" id="UP000823660">
    <property type="component" value="Unassembled WGS sequence"/>
</dbReference>
<evidence type="ECO:0000256" key="1">
    <source>
        <dbReference type="SAM" id="Phobius"/>
    </source>
</evidence>